<organism evidence="2 3">
    <name type="scientific">Mycena albidolilacea</name>
    <dbReference type="NCBI Taxonomy" id="1033008"/>
    <lineage>
        <taxon>Eukaryota</taxon>
        <taxon>Fungi</taxon>
        <taxon>Dikarya</taxon>
        <taxon>Basidiomycota</taxon>
        <taxon>Agaricomycotina</taxon>
        <taxon>Agaricomycetes</taxon>
        <taxon>Agaricomycetidae</taxon>
        <taxon>Agaricales</taxon>
        <taxon>Marasmiineae</taxon>
        <taxon>Mycenaceae</taxon>
        <taxon>Mycena</taxon>
    </lineage>
</organism>
<feature type="compositionally biased region" description="Polar residues" evidence="1">
    <location>
        <begin position="279"/>
        <end position="296"/>
    </location>
</feature>
<sequence>MQLRSNKTKVPSSNGSADGSLEMDAQTGTSNGIGESLTPLPALNSSVSDNMSHSAKSHSSIQDAAESGHRSDSGNAAASRVPVGHSALTSMGSHHADASVPEAPIAPGPIPVNFNTVHGPLSVNSDASAAPIPLRAASETSVGPANAGHDNEGFAIPKRTSRVSSARSRSPGLVSAPRYFDGQYLPEDDIKDVGPEESPLISWSDSSDDDGLGPIPPSWIKPEPVSVELKWSPRTNDELNFSYNNLVNEIYENLTIGEKEKLHRHEANMRNVQLKPAGSASTTENESKSDTPQMNTHPLHGNAAGQPYTSPTSRTAQRTPRIPAAAKGKTRDFTTAPSIDYNEDDKSEEDSDAEAARAYQIQADALLAMNMQQRFDKHTSGELPDENLTEFFHATGPMDFEKGAPPATQTAGDFKVAKALQAMFDAQYARLRSLEDKRMKEAEHENSRNHGEPKVDRQPVPRARPTPMEQIPKDSVLFNEIHADENKSGKSACKRRNNSKRKSANLPGDDSSSSSSSSDDEKPGLPPFLTEKRKSKKKPKKSKKNSQRRKHKSSPPSSDDSSSDSESSSSSESSSDSGSDWSSLGRAPSDIDSDDSVRTKRSKKCAKKHYNERLIRLRMEQSNAKPDPPSKYSGEPIFNKYERWVYESRQWV</sequence>
<feature type="compositionally biased region" description="Basic residues" evidence="1">
    <location>
        <begin position="492"/>
        <end position="503"/>
    </location>
</feature>
<feature type="compositionally biased region" description="Basic and acidic residues" evidence="1">
    <location>
        <begin position="435"/>
        <end position="459"/>
    </location>
</feature>
<feature type="compositionally biased region" description="Low complexity" evidence="1">
    <location>
        <begin position="554"/>
        <end position="583"/>
    </location>
</feature>
<evidence type="ECO:0000256" key="1">
    <source>
        <dbReference type="SAM" id="MobiDB-lite"/>
    </source>
</evidence>
<feature type="compositionally biased region" description="Polar residues" evidence="1">
    <location>
        <begin position="43"/>
        <end position="62"/>
    </location>
</feature>
<gene>
    <name evidence="2" type="ORF">DFH08DRAFT_976917</name>
</gene>
<protein>
    <submittedName>
        <fullName evidence="2">Uncharacterized protein</fullName>
    </submittedName>
</protein>
<accession>A0AAD7E903</accession>
<feature type="compositionally biased region" description="Basic residues" evidence="1">
    <location>
        <begin position="599"/>
        <end position="608"/>
    </location>
</feature>
<keyword evidence="3" id="KW-1185">Reference proteome</keyword>
<name>A0AAD7E903_9AGAR</name>
<feature type="region of interest" description="Disordered" evidence="1">
    <location>
        <begin position="185"/>
        <end position="219"/>
    </location>
</feature>
<comment type="caution">
    <text evidence="2">The sequence shown here is derived from an EMBL/GenBank/DDBJ whole genome shotgun (WGS) entry which is preliminary data.</text>
</comment>
<feature type="compositionally biased region" description="Polar residues" evidence="1">
    <location>
        <begin position="1"/>
        <end position="17"/>
    </location>
</feature>
<feature type="compositionally biased region" description="Acidic residues" evidence="1">
    <location>
        <begin position="341"/>
        <end position="353"/>
    </location>
</feature>
<proteinExistence type="predicted"/>
<evidence type="ECO:0000313" key="2">
    <source>
        <dbReference type="EMBL" id="KAJ7303745.1"/>
    </source>
</evidence>
<dbReference type="AlphaFoldDB" id="A0AAD7E903"/>
<feature type="compositionally biased region" description="Basic and acidic residues" evidence="1">
    <location>
        <begin position="609"/>
        <end position="619"/>
    </location>
</feature>
<feature type="region of interest" description="Disordered" evidence="1">
    <location>
        <begin position="1"/>
        <end position="111"/>
    </location>
</feature>
<feature type="compositionally biased region" description="Basic residues" evidence="1">
    <location>
        <begin position="533"/>
        <end position="553"/>
    </location>
</feature>
<dbReference type="EMBL" id="JARIHO010000103">
    <property type="protein sequence ID" value="KAJ7303745.1"/>
    <property type="molecule type" value="Genomic_DNA"/>
</dbReference>
<reference evidence="2" key="1">
    <citation type="submission" date="2023-03" db="EMBL/GenBank/DDBJ databases">
        <title>Massive genome expansion in bonnet fungi (Mycena s.s.) driven by repeated elements and novel gene families across ecological guilds.</title>
        <authorList>
            <consortium name="Lawrence Berkeley National Laboratory"/>
            <person name="Harder C.B."/>
            <person name="Miyauchi S."/>
            <person name="Viragh M."/>
            <person name="Kuo A."/>
            <person name="Thoen E."/>
            <person name="Andreopoulos B."/>
            <person name="Lu D."/>
            <person name="Skrede I."/>
            <person name="Drula E."/>
            <person name="Henrissat B."/>
            <person name="Morin E."/>
            <person name="Kohler A."/>
            <person name="Barry K."/>
            <person name="LaButti K."/>
            <person name="Morin E."/>
            <person name="Salamov A."/>
            <person name="Lipzen A."/>
            <person name="Mereny Z."/>
            <person name="Hegedus B."/>
            <person name="Baldrian P."/>
            <person name="Stursova M."/>
            <person name="Weitz H."/>
            <person name="Taylor A."/>
            <person name="Grigoriev I.V."/>
            <person name="Nagy L.G."/>
            <person name="Martin F."/>
            <person name="Kauserud H."/>
        </authorList>
    </citation>
    <scope>NUCLEOTIDE SEQUENCE</scope>
    <source>
        <strain evidence="2">CBHHK002</strain>
    </source>
</reference>
<feature type="region of interest" description="Disordered" evidence="1">
    <location>
        <begin position="435"/>
        <end position="636"/>
    </location>
</feature>
<dbReference type="Proteomes" id="UP001218218">
    <property type="component" value="Unassembled WGS sequence"/>
</dbReference>
<evidence type="ECO:0000313" key="3">
    <source>
        <dbReference type="Proteomes" id="UP001218218"/>
    </source>
</evidence>
<feature type="compositionally biased region" description="Polar residues" evidence="1">
    <location>
        <begin position="307"/>
        <end position="318"/>
    </location>
</feature>
<feature type="region of interest" description="Disordered" evidence="1">
    <location>
        <begin position="270"/>
        <end position="354"/>
    </location>
</feature>
<feature type="region of interest" description="Disordered" evidence="1">
    <location>
        <begin position="140"/>
        <end position="172"/>
    </location>
</feature>